<dbReference type="Proteomes" id="UP001219518">
    <property type="component" value="Unassembled WGS sequence"/>
</dbReference>
<evidence type="ECO:0000313" key="3">
    <source>
        <dbReference type="EMBL" id="KAK3928809.1"/>
    </source>
</evidence>
<organism evidence="3 4">
    <name type="scientific">Frankliniella fusca</name>
    <dbReference type="NCBI Taxonomy" id="407009"/>
    <lineage>
        <taxon>Eukaryota</taxon>
        <taxon>Metazoa</taxon>
        <taxon>Ecdysozoa</taxon>
        <taxon>Arthropoda</taxon>
        <taxon>Hexapoda</taxon>
        <taxon>Insecta</taxon>
        <taxon>Pterygota</taxon>
        <taxon>Neoptera</taxon>
        <taxon>Paraneoptera</taxon>
        <taxon>Thysanoptera</taxon>
        <taxon>Terebrantia</taxon>
        <taxon>Thripoidea</taxon>
        <taxon>Thripidae</taxon>
        <taxon>Frankliniella</taxon>
    </lineage>
</organism>
<dbReference type="PANTHER" id="PTHR13318">
    <property type="entry name" value="PARTNER OF PAIRED, ISOFORM B-RELATED"/>
    <property type="match status" value="1"/>
</dbReference>
<dbReference type="Gene3D" id="3.80.10.10">
    <property type="entry name" value="Ribonuclease Inhibitor"/>
    <property type="match status" value="2"/>
</dbReference>
<dbReference type="PANTHER" id="PTHR13318:SF190">
    <property type="entry name" value="PARTNER OF PAIRED, ISOFORM B"/>
    <property type="match status" value="1"/>
</dbReference>
<feature type="domain" description="F-box" evidence="2">
    <location>
        <begin position="10"/>
        <end position="57"/>
    </location>
</feature>
<comment type="caution">
    <text evidence="3">The sequence shown here is derived from an EMBL/GenBank/DDBJ whole genome shotgun (WGS) entry which is preliminary data.</text>
</comment>
<dbReference type="EMBL" id="JAHWGI010001356">
    <property type="protein sequence ID" value="KAK3928809.1"/>
    <property type="molecule type" value="Genomic_DNA"/>
</dbReference>
<dbReference type="InterPro" id="IPR032675">
    <property type="entry name" value="LRR_dom_sf"/>
</dbReference>
<evidence type="ECO:0000256" key="1">
    <source>
        <dbReference type="ARBA" id="ARBA00022786"/>
    </source>
</evidence>
<proteinExistence type="predicted"/>
<reference evidence="3" key="1">
    <citation type="submission" date="2021-07" db="EMBL/GenBank/DDBJ databases">
        <authorList>
            <person name="Catto M.A."/>
            <person name="Jacobson A."/>
            <person name="Kennedy G."/>
            <person name="Labadie P."/>
            <person name="Hunt B.G."/>
            <person name="Srinivasan R."/>
        </authorList>
    </citation>
    <scope>NUCLEOTIDE SEQUENCE</scope>
    <source>
        <strain evidence="3">PL_HMW_Pooled</strain>
        <tissue evidence="3">Head</tissue>
    </source>
</reference>
<dbReference type="SMART" id="SM00367">
    <property type="entry name" value="LRR_CC"/>
    <property type="match status" value="3"/>
</dbReference>
<dbReference type="InterPro" id="IPR001810">
    <property type="entry name" value="F-box_dom"/>
</dbReference>
<reference evidence="3" key="2">
    <citation type="journal article" date="2023" name="BMC Genomics">
        <title>Pest status, molecular evolution, and epigenetic factors derived from the genome assembly of Frankliniella fusca, a thysanopteran phytovirus vector.</title>
        <authorList>
            <person name="Catto M.A."/>
            <person name="Labadie P.E."/>
            <person name="Jacobson A.L."/>
            <person name="Kennedy G.G."/>
            <person name="Srinivasan R."/>
            <person name="Hunt B.G."/>
        </authorList>
    </citation>
    <scope>NUCLEOTIDE SEQUENCE</scope>
    <source>
        <strain evidence="3">PL_HMW_Pooled</strain>
    </source>
</reference>
<sequence length="404" mass="45396">MASNGCVECGTTILDLPEEVSILIFSFLSASELGDSISKVCTLWRDYSKAFQLWKRLDYTVDGVLSKREQISVFQTASAFRRLTLKDGTSLGCLLPLLFCNCSNIQELVICGEDMDPGVLRRLAQHYKGSIFSLTLEGMELNNSWYSAISDLAKGLNSLTLRADCCVWAMGLLSVECTALTSLRLTSCRQTVDQSRQMQGVKRMLRLLPDGLQTLQLGAHISPNADIVLAIGEKRRIENLILEDCCEVLDKDLLNLLSLGQLQNLQLWRAHRVSSEGLFNFINYSRFPCLLHLDLFDCPNLNDDVLQEISIKCRNLKTLDISSCHLLTDYGIASVFQFCSELQTLRMSHLPQPTGHGYLDQLPQLLPKLIYLDAYNCCNIPSDLLEGLENNKLIVMSGRRGRRR</sequence>
<evidence type="ECO:0000259" key="2">
    <source>
        <dbReference type="PROSITE" id="PS50181"/>
    </source>
</evidence>
<dbReference type="AlphaFoldDB" id="A0AAE1HXJ0"/>
<dbReference type="InterPro" id="IPR036047">
    <property type="entry name" value="F-box-like_dom_sf"/>
</dbReference>
<keyword evidence="4" id="KW-1185">Reference proteome</keyword>
<dbReference type="SUPFAM" id="SSF52047">
    <property type="entry name" value="RNI-like"/>
    <property type="match status" value="2"/>
</dbReference>
<dbReference type="PROSITE" id="PS50181">
    <property type="entry name" value="FBOX"/>
    <property type="match status" value="1"/>
</dbReference>
<protein>
    <submittedName>
        <fullName evidence="3">F-box/LRR-repeat protein 14</fullName>
    </submittedName>
</protein>
<evidence type="ECO:0000313" key="4">
    <source>
        <dbReference type="Proteomes" id="UP001219518"/>
    </source>
</evidence>
<accession>A0AAE1HXJ0</accession>
<dbReference type="GO" id="GO:0019005">
    <property type="term" value="C:SCF ubiquitin ligase complex"/>
    <property type="evidence" value="ECO:0007669"/>
    <property type="project" value="TreeGrafter"/>
</dbReference>
<gene>
    <name evidence="3" type="ORF">KUF71_017032</name>
</gene>
<name>A0AAE1HXJ0_9NEOP</name>
<dbReference type="SUPFAM" id="SSF81383">
    <property type="entry name" value="F-box domain"/>
    <property type="match status" value="1"/>
</dbReference>
<keyword evidence="1" id="KW-0833">Ubl conjugation pathway</keyword>
<dbReference type="Pfam" id="PF12937">
    <property type="entry name" value="F-box-like"/>
    <property type="match status" value="1"/>
</dbReference>
<dbReference type="InterPro" id="IPR006553">
    <property type="entry name" value="Leu-rich_rpt_Cys-con_subtyp"/>
</dbReference>
<dbReference type="GO" id="GO:0031146">
    <property type="term" value="P:SCF-dependent proteasomal ubiquitin-dependent protein catabolic process"/>
    <property type="evidence" value="ECO:0007669"/>
    <property type="project" value="TreeGrafter"/>
</dbReference>